<dbReference type="EMBL" id="QXGD01001803">
    <property type="protein sequence ID" value="KAE9198780.1"/>
    <property type="molecule type" value="Genomic_DNA"/>
</dbReference>
<dbReference type="Proteomes" id="UP000437068">
    <property type="component" value="Unassembled WGS sequence"/>
</dbReference>
<feature type="region of interest" description="Disordered" evidence="1">
    <location>
        <begin position="151"/>
        <end position="185"/>
    </location>
</feature>
<dbReference type="EMBL" id="QXFZ01002430">
    <property type="protein sequence ID" value="KAE9077196.1"/>
    <property type="molecule type" value="Genomic_DNA"/>
</dbReference>
<dbReference type="EMBL" id="QXGE01002681">
    <property type="protein sequence ID" value="KAE9280008.1"/>
    <property type="molecule type" value="Genomic_DNA"/>
</dbReference>
<dbReference type="EMBL" id="QXGA01002673">
    <property type="protein sequence ID" value="KAE9093706.1"/>
    <property type="molecule type" value="Genomic_DNA"/>
</dbReference>
<name>A0A6A3E6L8_9STRA</name>
<dbReference type="Proteomes" id="UP000429523">
    <property type="component" value="Unassembled WGS sequence"/>
</dbReference>
<evidence type="ECO:0000313" key="14">
    <source>
        <dbReference type="Proteomes" id="UP000437068"/>
    </source>
</evidence>
<evidence type="ECO:0000313" key="19">
    <source>
        <dbReference type="Proteomes" id="UP000476176"/>
    </source>
</evidence>
<dbReference type="Proteomes" id="UP000433483">
    <property type="component" value="Unassembled WGS sequence"/>
</dbReference>
<evidence type="ECO:0000313" key="20">
    <source>
        <dbReference type="Proteomes" id="UP000488956"/>
    </source>
</evidence>
<evidence type="ECO:0000313" key="12">
    <source>
        <dbReference type="Proteomes" id="UP000429523"/>
    </source>
</evidence>
<evidence type="ECO:0000313" key="11">
    <source>
        <dbReference type="EMBL" id="KAE9280008.1"/>
    </source>
</evidence>
<sequence length="185" mass="20994">MQCWHLLRDSPKWGAWRLRNNDKRKTPKKRTRDHVESSESDVATLSQVWVLRRSYRKSNTMMRTRARGGRPQGASKAKMERANLAPYARQVKAAERAVSNAEMRIKVAQEQLDLSLFSIAINQNDHLAAEFLLLKKQSALQRLRAEMLRTGGTEIAAVPPRVPPQPEPDTPLESDEDSSRPSAVV</sequence>
<dbReference type="EMBL" id="QXFW01002586">
    <property type="protein sequence ID" value="KAE8977177.1"/>
    <property type="molecule type" value="Genomic_DNA"/>
</dbReference>
<evidence type="ECO:0000313" key="13">
    <source>
        <dbReference type="Proteomes" id="UP000433483"/>
    </source>
</evidence>
<keyword evidence="13" id="KW-1185">Reference proteome</keyword>
<evidence type="ECO:0000256" key="1">
    <source>
        <dbReference type="SAM" id="MobiDB-lite"/>
    </source>
</evidence>
<protein>
    <recommendedName>
        <fullName evidence="2">No apical meristem-associated C-terminal domain-containing protein</fullName>
    </recommendedName>
</protein>
<proteinExistence type="predicted"/>
<evidence type="ECO:0000313" key="7">
    <source>
        <dbReference type="EMBL" id="KAE9093706.1"/>
    </source>
</evidence>
<evidence type="ECO:0000313" key="6">
    <source>
        <dbReference type="EMBL" id="KAE9077196.1"/>
    </source>
</evidence>
<dbReference type="Proteomes" id="UP000460718">
    <property type="component" value="Unassembled WGS sequence"/>
</dbReference>
<feature type="compositionally biased region" description="Pro residues" evidence="1">
    <location>
        <begin position="160"/>
        <end position="169"/>
    </location>
</feature>
<evidence type="ECO:0000313" key="16">
    <source>
        <dbReference type="Proteomes" id="UP000440732"/>
    </source>
</evidence>
<dbReference type="Proteomes" id="UP000440732">
    <property type="component" value="Unassembled WGS sequence"/>
</dbReference>
<reference evidence="12 13" key="1">
    <citation type="submission" date="2018-08" db="EMBL/GenBank/DDBJ databases">
        <title>Genomic investigation of the strawberry pathogen Phytophthora fragariae indicates pathogenicity is determined by transcriptional variation in three key races.</title>
        <authorList>
            <person name="Adams T.M."/>
            <person name="Armitage A.D."/>
            <person name="Sobczyk M.K."/>
            <person name="Bates H.J."/>
            <person name="Dunwell J.M."/>
            <person name="Nellist C.F."/>
            <person name="Harrison R.J."/>
        </authorList>
    </citation>
    <scope>NUCLEOTIDE SEQUENCE [LARGE SCALE GENOMIC DNA]</scope>
    <source>
        <strain evidence="11 14">A4</strain>
        <strain evidence="10 15">BC-1</strain>
        <strain evidence="9 19">BC-23</strain>
        <strain evidence="8 13">NOV-27</strain>
        <strain evidence="7 16">NOV-5</strain>
        <strain evidence="6 17">NOV-71</strain>
        <strain evidence="3 12">NOV-9</strain>
        <strain evidence="5 20">ONT-3</strain>
        <strain evidence="4 18">SCRP245</strain>
    </source>
</reference>
<accession>A0A6A3E6L8</accession>
<evidence type="ECO:0000313" key="4">
    <source>
        <dbReference type="EMBL" id="KAE8977177.1"/>
    </source>
</evidence>
<dbReference type="Proteomes" id="UP000476176">
    <property type="component" value="Unassembled WGS sequence"/>
</dbReference>
<dbReference type="Proteomes" id="UP000488956">
    <property type="component" value="Unassembled WGS sequence"/>
</dbReference>
<evidence type="ECO:0000313" key="3">
    <source>
        <dbReference type="EMBL" id="KAE8929394.1"/>
    </source>
</evidence>
<evidence type="ECO:0000313" key="15">
    <source>
        <dbReference type="Proteomes" id="UP000440367"/>
    </source>
</evidence>
<evidence type="ECO:0000313" key="9">
    <source>
        <dbReference type="EMBL" id="KAE9196179.1"/>
    </source>
</evidence>
<feature type="domain" description="No apical meristem-associated C-terminal" evidence="2">
    <location>
        <begin position="1"/>
        <end position="130"/>
    </location>
</feature>
<dbReference type="Proteomes" id="UP000440367">
    <property type="component" value="Unassembled WGS sequence"/>
</dbReference>
<dbReference type="AlphaFoldDB" id="A0A6A3E6L8"/>
<evidence type="ECO:0000313" key="10">
    <source>
        <dbReference type="EMBL" id="KAE9198780.1"/>
    </source>
</evidence>
<dbReference type="InterPro" id="IPR029466">
    <property type="entry name" value="NAM-associated_C"/>
</dbReference>
<dbReference type="EMBL" id="QXGB01002658">
    <property type="protein sequence ID" value="KAE9176054.1"/>
    <property type="molecule type" value="Genomic_DNA"/>
</dbReference>
<dbReference type="EMBL" id="QXGF01001526">
    <property type="protein sequence ID" value="KAE8929394.1"/>
    <property type="molecule type" value="Genomic_DNA"/>
</dbReference>
<evidence type="ECO:0000313" key="5">
    <source>
        <dbReference type="EMBL" id="KAE9074281.1"/>
    </source>
</evidence>
<evidence type="ECO:0000313" key="17">
    <source>
        <dbReference type="Proteomes" id="UP000441208"/>
    </source>
</evidence>
<dbReference type="Pfam" id="PF14303">
    <property type="entry name" value="NAM-associated"/>
    <property type="match status" value="1"/>
</dbReference>
<evidence type="ECO:0000313" key="8">
    <source>
        <dbReference type="EMBL" id="KAE9176054.1"/>
    </source>
</evidence>
<dbReference type="EMBL" id="QXFX01002718">
    <property type="protein sequence ID" value="KAE9074281.1"/>
    <property type="molecule type" value="Genomic_DNA"/>
</dbReference>
<gene>
    <name evidence="11" type="ORF">PF001_g24432</name>
    <name evidence="10" type="ORF">PF002_g22339</name>
    <name evidence="9" type="ORF">PF004_g20216</name>
    <name evidence="8" type="ORF">PF005_g25130</name>
    <name evidence="7" type="ORF">PF006_g24375</name>
    <name evidence="6" type="ORF">PF007_g24336</name>
    <name evidence="3" type="ORF">PF009_g20491</name>
    <name evidence="5" type="ORF">PF010_g24736</name>
    <name evidence="4" type="ORF">PF011_g23758</name>
</gene>
<organism evidence="3 12">
    <name type="scientific">Phytophthora fragariae</name>
    <dbReference type="NCBI Taxonomy" id="53985"/>
    <lineage>
        <taxon>Eukaryota</taxon>
        <taxon>Sar</taxon>
        <taxon>Stramenopiles</taxon>
        <taxon>Oomycota</taxon>
        <taxon>Peronosporomycetes</taxon>
        <taxon>Peronosporales</taxon>
        <taxon>Peronosporaceae</taxon>
        <taxon>Phytophthora</taxon>
    </lineage>
</organism>
<dbReference type="Proteomes" id="UP000441208">
    <property type="component" value="Unassembled WGS sequence"/>
</dbReference>
<dbReference type="OrthoDB" id="162912at2759"/>
<evidence type="ECO:0000313" key="18">
    <source>
        <dbReference type="Proteomes" id="UP000460718"/>
    </source>
</evidence>
<dbReference type="EMBL" id="QXGC01001781">
    <property type="protein sequence ID" value="KAE9196179.1"/>
    <property type="molecule type" value="Genomic_DNA"/>
</dbReference>
<evidence type="ECO:0000259" key="2">
    <source>
        <dbReference type="Pfam" id="PF14303"/>
    </source>
</evidence>
<comment type="caution">
    <text evidence="3">The sequence shown here is derived from an EMBL/GenBank/DDBJ whole genome shotgun (WGS) entry which is preliminary data.</text>
</comment>